<name>A0A074VHN7_9NEIS</name>
<protein>
    <submittedName>
        <fullName evidence="2">Uncharacterized protein</fullName>
    </submittedName>
</protein>
<dbReference type="AlphaFoldDB" id="A0A074VHN7"/>
<dbReference type="EMBL" id="AVQL01000253">
    <property type="protein sequence ID" value="KEQ01895.1"/>
    <property type="molecule type" value="Genomic_DNA"/>
</dbReference>
<dbReference type="NCBIfam" id="TIGR02532">
    <property type="entry name" value="IV_pilin_GFxxxE"/>
    <property type="match status" value="1"/>
</dbReference>
<keyword evidence="1" id="KW-0472">Membrane</keyword>
<feature type="transmembrane region" description="Helical" evidence="1">
    <location>
        <begin position="12"/>
        <end position="33"/>
    </location>
</feature>
<dbReference type="SUPFAM" id="SSF54523">
    <property type="entry name" value="Pili subunits"/>
    <property type="match status" value="1"/>
</dbReference>
<evidence type="ECO:0000313" key="3">
    <source>
        <dbReference type="Proteomes" id="UP000027644"/>
    </source>
</evidence>
<keyword evidence="1" id="KW-0812">Transmembrane</keyword>
<proteinExistence type="predicted"/>
<organism evidence="2 3">
    <name type="scientific">Snodgrassella alvi SCGC AB-598-J21</name>
    <dbReference type="NCBI Taxonomy" id="1385367"/>
    <lineage>
        <taxon>Bacteria</taxon>
        <taxon>Pseudomonadati</taxon>
        <taxon>Pseudomonadota</taxon>
        <taxon>Betaproteobacteria</taxon>
        <taxon>Neisseriales</taxon>
        <taxon>Neisseriaceae</taxon>
        <taxon>Snodgrassella</taxon>
    </lineage>
</organism>
<reference evidence="2 3" key="1">
    <citation type="journal article" date="2014" name="PLoS Genet.">
        <title>Hidden diversity in honey bee gut symbionts detected by single-cell genomics.</title>
        <authorList>
            <person name="Engel P."/>
            <person name="Stepanauskas R."/>
            <person name="Moran N."/>
        </authorList>
    </citation>
    <scope>NUCLEOTIDE SEQUENCE [LARGE SCALE GENOMIC DNA]</scope>
    <source>
        <strain evidence="2 3">SCGC AB-598-J21</strain>
    </source>
</reference>
<evidence type="ECO:0000313" key="2">
    <source>
        <dbReference type="EMBL" id="KEQ01895.1"/>
    </source>
</evidence>
<dbReference type="InterPro" id="IPR012902">
    <property type="entry name" value="N_methyl_site"/>
</dbReference>
<dbReference type="Gene3D" id="3.30.700.10">
    <property type="entry name" value="Glycoprotein, Type 4 Pilin"/>
    <property type="match status" value="1"/>
</dbReference>
<dbReference type="Proteomes" id="UP000027644">
    <property type="component" value="Unassembled WGS sequence"/>
</dbReference>
<keyword evidence="1" id="KW-1133">Transmembrane helix</keyword>
<evidence type="ECO:0000256" key="1">
    <source>
        <dbReference type="SAM" id="Phobius"/>
    </source>
</evidence>
<gene>
    <name evidence="2" type="ORF">SASC598J21_003270</name>
</gene>
<comment type="caution">
    <text evidence="2">The sequence shown here is derived from an EMBL/GenBank/DDBJ whole genome shotgun (WGS) entry which is preliminary data.</text>
</comment>
<accession>A0A074VHN7</accession>
<sequence>MKILLLRKGFTLIKFMIVIAVIGVLAAIVFLAYKNYIARTQASEASSMARVLKL</sequence>
<dbReference type="InterPro" id="IPR045584">
    <property type="entry name" value="Pilin-like"/>
</dbReference>